<keyword evidence="1" id="KW-0812">Transmembrane</keyword>
<dbReference type="Proteomes" id="UP000286716">
    <property type="component" value="Unassembled WGS sequence"/>
</dbReference>
<accession>A0A428WHE0</accession>
<protein>
    <submittedName>
        <fullName evidence="2">Uncharacterized protein</fullName>
    </submittedName>
</protein>
<name>A0A428WHE0_AMYBA</name>
<evidence type="ECO:0000313" key="2">
    <source>
        <dbReference type="EMBL" id="RSM42504.1"/>
    </source>
</evidence>
<keyword evidence="1" id="KW-0472">Membrane</keyword>
<keyword evidence="1" id="KW-1133">Transmembrane helix</keyword>
<feature type="transmembrane region" description="Helical" evidence="1">
    <location>
        <begin position="37"/>
        <end position="61"/>
    </location>
</feature>
<dbReference type="EMBL" id="QHHU01000029">
    <property type="protein sequence ID" value="RSM42504.1"/>
    <property type="molecule type" value="Genomic_DNA"/>
</dbReference>
<dbReference type="AlphaFoldDB" id="A0A428WHE0"/>
<sequence length="65" mass="6438">MAHDKPAPPPGTLAAALALLAGAVGGVAMAVGHTDNLYLVCGVVLFACGAFLGGGLLYAWFKGRP</sequence>
<reference evidence="2 3" key="1">
    <citation type="submission" date="2018-05" db="EMBL/GenBank/DDBJ databases">
        <title>Evolution of GPA BGCs.</title>
        <authorList>
            <person name="Waglechner N."/>
            <person name="Wright G.D."/>
        </authorList>
    </citation>
    <scope>NUCLEOTIDE SEQUENCE [LARGE SCALE GENOMIC DNA]</scope>
    <source>
        <strain evidence="2 3">DSM 5908</strain>
    </source>
</reference>
<keyword evidence="3" id="KW-1185">Reference proteome</keyword>
<dbReference type="RefSeq" id="WP_020641559.1">
    <property type="nucleotide sequence ID" value="NZ_QHHU01000029.1"/>
</dbReference>
<organism evidence="2 3">
    <name type="scientific">Amycolatopsis balhimycina DSM 5908</name>
    <dbReference type="NCBI Taxonomy" id="1081091"/>
    <lineage>
        <taxon>Bacteria</taxon>
        <taxon>Bacillati</taxon>
        <taxon>Actinomycetota</taxon>
        <taxon>Actinomycetes</taxon>
        <taxon>Pseudonocardiales</taxon>
        <taxon>Pseudonocardiaceae</taxon>
        <taxon>Amycolatopsis</taxon>
    </lineage>
</organism>
<proteinExistence type="predicted"/>
<comment type="caution">
    <text evidence="2">The sequence shown here is derived from an EMBL/GenBank/DDBJ whole genome shotgun (WGS) entry which is preliminary data.</text>
</comment>
<gene>
    <name evidence="2" type="ORF">DMA12_21560</name>
</gene>
<evidence type="ECO:0000313" key="3">
    <source>
        <dbReference type="Proteomes" id="UP000286716"/>
    </source>
</evidence>
<feature type="transmembrane region" description="Helical" evidence="1">
    <location>
        <begin position="12"/>
        <end position="31"/>
    </location>
</feature>
<evidence type="ECO:0000256" key="1">
    <source>
        <dbReference type="SAM" id="Phobius"/>
    </source>
</evidence>